<dbReference type="Gene3D" id="3.10.20.10">
    <property type="match status" value="1"/>
</dbReference>
<dbReference type="SUPFAM" id="SSF53927">
    <property type="entry name" value="Cytidine deaminase-like"/>
    <property type="match status" value="1"/>
</dbReference>
<dbReference type="GO" id="GO:0005737">
    <property type="term" value="C:cytoplasm"/>
    <property type="evidence" value="ECO:0007669"/>
    <property type="project" value="UniProtKB-SubCell"/>
</dbReference>
<dbReference type="OrthoDB" id="3197277at2"/>
<comment type="caution">
    <text evidence="1">Lacks conserved residue(s) required for the propagation of feature annotation.</text>
</comment>
<dbReference type="Gene3D" id="3.40.140.10">
    <property type="entry name" value="Cytidine Deaminase, domain 2"/>
    <property type="match status" value="1"/>
</dbReference>
<gene>
    <name evidence="1" type="primary">fdhD</name>
    <name evidence="2" type="ORF">SAMN02746065_106150</name>
</gene>
<comment type="function">
    <text evidence="1">Required for formate dehydrogenase (FDH) activity. Acts as a sulfur carrier protein that transfers sulfur from IscS to the molybdenum cofactor prior to its insertion into FDH.</text>
</comment>
<comment type="similarity">
    <text evidence="1">Belongs to the FdhD family.</text>
</comment>
<name>A0A1W2AYZ7_9BACT</name>
<keyword evidence="1" id="KW-0501">Molybdenum cofactor biosynthesis</keyword>
<accession>A0A1W2AYZ7</accession>
<feature type="active site" description="Cysteine persulfide intermediate" evidence="1">
    <location>
        <position position="113"/>
    </location>
</feature>
<comment type="subcellular location">
    <subcellularLocation>
        <location evidence="1">Cytoplasm</location>
    </subcellularLocation>
</comment>
<dbReference type="AlphaFoldDB" id="A0A1W2AYZ7"/>
<evidence type="ECO:0000313" key="2">
    <source>
        <dbReference type="EMBL" id="SMC65691.1"/>
    </source>
</evidence>
<dbReference type="HAMAP" id="MF_00187">
    <property type="entry name" value="FdhD"/>
    <property type="match status" value="1"/>
</dbReference>
<dbReference type="InterPro" id="IPR016193">
    <property type="entry name" value="Cytidine_deaminase-like"/>
</dbReference>
<dbReference type="GO" id="GO:0016783">
    <property type="term" value="F:sulfurtransferase activity"/>
    <property type="evidence" value="ECO:0007669"/>
    <property type="project" value="InterPro"/>
</dbReference>
<dbReference type="PIRSF" id="PIRSF015626">
    <property type="entry name" value="FdhD"/>
    <property type="match status" value="1"/>
</dbReference>
<evidence type="ECO:0000256" key="1">
    <source>
        <dbReference type="HAMAP-Rule" id="MF_00187"/>
    </source>
</evidence>
<dbReference type="InterPro" id="IPR003786">
    <property type="entry name" value="FdhD"/>
</dbReference>
<dbReference type="GO" id="GO:0097163">
    <property type="term" value="F:sulfur carrier activity"/>
    <property type="evidence" value="ECO:0007669"/>
    <property type="project" value="UniProtKB-UniRule"/>
</dbReference>
<dbReference type="EMBL" id="FWXY01000006">
    <property type="protein sequence ID" value="SMC65691.1"/>
    <property type="molecule type" value="Genomic_DNA"/>
</dbReference>
<keyword evidence="3" id="KW-1185">Reference proteome</keyword>
<proteinExistence type="inferred from homology"/>
<dbReference type="RefSeq" id="WP_139795751.1">
    <property type="nucleotide sequence ID" value="NZ_FWXY01000006.1"/>
</dbReference>
<organism evidence="2 3">
    <name type="scientific">Desulfocicer vacuolatum DSM 3385</name>
    <dbReference type="NCBI Taxonomy" id="1121400"/>
    <lineage>
        <taxon>Bacteria</taxon>
        <taxon>Pseudomonadati</taxon>
        <taxon>Thermodesulfobacteriota</taxon>
        <taxon>Desulfobacteria</taxon>
        <taxon>Desulfobacterales</taxon>
        <taxon>Desulfobacteraceae</taxon>
        <taxon>Desulfocicer</taxon>
    </lineage>
</organism>
<dbReference type="PANTHER" id="PTHR30592:SF4">
    <property type="entry name" value="SULFUR CARRIER PROTEIN FDHD"/>
    <property type="match status" value="1"/>
</dbReference>
<dbReference type="Proteomes" id="UP000192418">
    <property type="component" value="Unassembled WGS sequence"/>
</dbReference>
<dbReference type="GO" id="GO:0006777">
    <property type="term" value="P:Mo-molybdopterin cofactor biosynthetic process"/>
    <property type="evidence" value="ECO:0007669"/>
    <property type="project" value="UniProtKB-UniRule"/>
</dbReference>
<evidence type="ECO:0000313" key="3">
    <source>
        <dbReference type="Proteomes" id="UP000192418"/>
    </source>
</evidence>
<dbReference type="Pfam" id="PF02634">
    <property type="entry name" value="FdhD-NarQ"/>
    <property type="match status" value="1"/>
</dbReference>
<protein>
    <recommendedName>
        <fullName evidence="1">Sulfur carrier protein FdhD</fullName>
    </recommendedName>
</protein>
<keyword evidence="1" id="KW-0963">Cytoplasm</keyword>
<reference evidence="2 3" key="1">
    <citation type="submission" date="2017-04" db="EMBL/GenBank/DDBJ databases">
        <authorList>
            <person name="Afonso C.L."/>
            <person name="Miller P.J."/>
            <person name="Scott M.A."/>
            <person name="Spackman E."/>
            <person name="Goraichik I."/>
            <person name="Dimitrov K.M."/>
            <person name="Suarez D.L."/>
            <person name="Swayne D.E."/>
        </authorList>
    </citation>
    <scope>NUCLEOTIDE SEQUENCE [LARGE SCALE GENOMIC DNA]</scope>
    <source>
        <strain evidence="2 3">DSM 3385</strain>
    </source>
</reference>
<dbReference type="PANTHER" id="PTHR30592">
    <property type="entry name" value="FORMATE DEHYDROGENASE"/>
    <property type="match status" value="1"/>
</dbReference>
<dbReference type="STRING" id="1121400.SAMN02746065_106150"/>
<sequence length="274" mass="30167">MNMKMSNAGINPARTMEVMDHAGEIKEVGVASEYPLTIKVDGREIVTLMTIGTNPEELALGYLRNQKLLENIGDIAEVNVDWTHETAEITTHGHNTPVEIESKLSTRIVTSGCGQGTLFSCSLDKLYEVDLSGVTVLQSHVYSLLKGLARKNEVYRRAGSVHACALCEKDRVLIFIEEVGRHNATDAISGRMWIENITGAGKMLYTTGRVTSEIVIKAAQMDIAVLISKSGITNMALELARDLKMTIIGRAKQSRFLVYHGRENVVLDQLPPKK</sequence>